<gene>
    <name evidence="1" type="ORF">LCGC14_1983790</name>
</gene>
<comment type="caution">
    <text evidence="1">The sequence shown here is derived from an EMBL/GenBank/DDBJ whole genome shotgun (WGS) entry which is preliminary data.</text>
</comment>
<accession>A0A0F9HLC4</accession>
<dbReference type="AlphaFoldDB" id="A0A0F9HLC4"/>
<name>A0A0F9HLC4_9ZZZZ</name>
<dbReference type="EMBL" id="LAZR01022252">
    <property type="protein sequence ID" value="KKL82535.1"/>
    <property type="molecule type" value="Genomic_DNA"/>
</dbReference>
<sequence length="71" mass="7693">MYSKLMGIWVTIKDGSSNAIAMALAAGVSIVMQVTTQCPDLTVTIGTFSVTALTIKAVLRFLENYNKHKND</sequence>
<reference evidence="1" key="1">
    <citation type="journal article" date="2015" name="Nature">
        <title>Complex archaea that bridge the gap between prokaryotes and eukaryotes.</title>
        <authorList>
            <person name="Spang A."/>
            <person name="Saw J.H."/>
            <person name="Jorgensen S.L."/>
            <person name="Zaremba-Niedzwiedzka K."/>
            <person name="Martijn J."/>
            <person name="Lind A.E."/>
            <person name="van Eijk R."/>
            <person name="Schleper C."/>
            <person name="Guy L."/>
            <person name="Ettema T.J."/>
        </authorList>
    </citation>
    <scope>NUCLEOTIDE SEQUENCE</scope>
</reference>
<organism evidence="1">
    <name type="scientific">marine sediment metagenome</name>
    <dbReference type="NCBI Taxonomy" id="412755"/>
    <lineage>
        <taxon>unclassified sequences</taxon>
        <taxon>metagenomes</taxon>
        <taxon>ecological metagenomes</taxon>
    </lineage>
</organism>
<proteinExistence type="predicted"/>
<protein>
    <submittedName>
        <fullName evidence="1">Uncharacterized protein</fullName>
    </submittedName>
</protein>
<evidence type="ECO:0000313" key="1">
    <source>
        <dbReference type="EMBL" id="KKL82535.1"/>
    </source>
</evidence>